<proteinExistence type="predicted"/>
<dbReference type="Proteomes" id="UP000284706">
    <property type="component" value="Unassembled WGS sequence"/>
</dbReference>
<accession>A0A409Y0L9</accession>
<dbReference type="AlphaFoldDB" id="A0A409Y0L9"/>
<evidence type="ECO:0000313" key="3">
    <source>
        <dbReference type="Proteomes" id="UP000284706"/>
    </source>
</evidence>
<comment type="caution">
    <text evidence="2">The sequence shown here is derived from an EMBL/GenBank/DDBJ whole genome shotgun (WGS) entry which is preliminary data.</text>
</comment>
<evidence type="ECO:0000313" key="2">
    <source>
        <dbReference type="EMBL" id="PPQ96552.1"/>
    </source>
</evidence>
<name>A0A409Y0L9_9AGAR</name>
<keyword evidence="3" id="KW-1185">Reference proteome</keyword>
<dbReference type="InParanoid" id="A0A409Y0L9"/>
<feature type="region of interest" description="Disordered" evidence="1">
    <location>
        <begin position="77"/>
        <end position="99"/>
    </location>
</feature>
<organism evidence="2 3">
    <name type="scientific">Gymnopilus dilepis</name>
    <dbReference type="NCBI Taxonomy" id="231916"/>
    <lineage>
        <taxon>Eukaryota</taxon>
        <taxon>Fungi</taxon>
        <taxon>Dikarya</taxon>
        <taxon>Basidiomycota</taxon>
        <taxon>Agaricomycotina</taxon>
        <taxon>Agaricomycetes</taxon>
        <taxon>Agaricomycetidae</taxon>
        <taxon>Agaricales</taxon>
        <taxon>Agaricineae</taxon>
        <taxon>Hymenogastraceae</taxon>
        <taxon>Gymnopilus</taxon>
    </lineage>
</organism>
<reference evidence="2 3" key="1">
    <citation type="journal article" date="2018" name="Evol. Lett.">
        <title>Horizontal gene cluster transfer increased hallucinogenic mushroom diversity.</title>
        <authorList>
            <person name="Reynolds H.T."/>
            <person name="Vijayakumar V."/>
            <person name="Gluck-Thaler E."/>
            <person name="Korotkin H.B."/>
            <person name="Matheny P.B."/>
            <person name="Slot J.C."/>
        </authorList>
    </citation>
    <scope>NUCLEOTIDE SEQUENCE [LARGE SCALE GENOMIC DNA]</scope>
    <source>
        <strain evidence="2 3">SRW20</strain>
    </source>
</reference>
<sequence length="267" mass="29098">MPSRADVCGAVAGACSRTPTASSARIKQITNIHEDPSIHVTAHLRSRFEVSVCYWLPEDTSAWQHFLHHDIASALPASSRPSPEFQHDPSHHPSNSYYDQRPLDTSTFVSEDYQLRELSACVMLVVQVLPARAVDEQTTKISRACFSSAASTTAFSTAPVCPDRFGPPSEYNCEDLKDASAMFCRLRGSFDCCIVEKKVAPPSPSSSTPHGLPRKKVAGLVVMEELEEEEKVEKAVEVGEEKKNVVPSVAEARALPPSQSLLALSCS</sequence>
<dbReference type="EMBL" id="NHYE01001357">
    <property type="protein sequence ID" value="PPQ96552.1"/>
    <property type="molecule type" value="Genomic_DNA"/>
</dbReference>
<gene>
    <name evidence="2" type="ORF">CVT26_006339</name>
</gene>
<evidence type="ECO:0000256" key="1">
    <source>
        <dbReference type="SAM" id="MobiDB-lite"/>
    </source>
</evidence>
<protein>
    <submittedName>
        <fullName evidence="2">Uncharacterized protein</fullName>
    </submittedName>
</protein>